<evidence type="ECO:0000313" key="4">
    <source>
        <dbReference type="EMBL" id="GIH32199.1"/>
    </source>
</evidence>
<keyword evidence="5" id="KW-1185">Reference proteome</keyword>
<dbReference type="PANTHER" id="PTHR43187">
    <property type="entry name" value="GLUTAMINE AMIDOTRANSFERASE DUG3-RELATED"/>
    <property type="match status" value="1"/>
</dbReference>
<dbReference type="Pfam" id="PF13230">
    <property type="entry name" value="GATase_4"/>
    <property type="match status" value="1"/>
</dbReference>
<evidence type="ECO:0000256" key="2">
    <source>
        <dbReference type="SAM" id="MobiDB-lite"/>
    </source>
</evidence>
<dbReference type="InterPro" id="IPR052373">
    <property type="entry name" value="Gamma-glu_amide_hydrolase"/>
</dbReference>
<evidence type="ECO:0000313" key="5">
    <source>
        <dbReference type="Proteomes" id="UP000651728"/>
    </source>
</evidence>
<name>A0ABQ4FBN2_9ACTN</name>
<dbReference type="EMBL" id="BOOB01000016">
    <property type="protein sequence ID" value="GIH32199.1"/>
    <property type="molecule type" value="Genomic_DNA"/>
</dbReference>
<evidence type="ECO:0000259" key="3">
    <source>
        <dbReference type="PROSITE" id="PS51278"/>
    </source>
</evidence>
<dbReference type="SUPFAM" id="SSF56235">
    <property type="entry name" value="N-terminal nucleophile aminohydrolases (Ntn hydrolases)"/>
    <property type="match status" value="1"/>
</dbReference>
<dbReference type="InterPro" id="IPR026869">
    <property type="entry name" value="EgtC-like"/>
</dbReference>
<dbReference type="RefSeq" id="WP_204285400.1">
    <property type="nucleotide sequence ID" value="NZ_BAABEJ010000009.1"/>
</dbReference>
<dbReference type="PROSITE" id="PS51278">
    <property type="entry name" value="GATASE_TYPE_2"/>
    <property type="match status" value="1"/>
</dbReference>
<feature type="domain" description="Glutamine amidotransferase type-2" evidence="3">
    <location>
        <begin position="2"/>
        <end position="303"/>
    </location>
</feature>
<dbReference type="PANTHER" id="PTHR43187:SF1">
    <property type="entry name" value="GLUTAMINE AMIDOTRANSFERASE DUG3-RELATED"/>
    <property type="match status" value="1"/>
</dbReference>
<dbReference type="Proteomes" id="UP000651728">
    <property type="component" value="Unassembled WGS sequence"/>
</dbReference>
<keyword evidence="1 4" id="KW-0315">Glutamine amidotransferase</keyword>
<feature type="compositionally biased region" description="Basic and acidic residues" evidence="2">
    <location>
        <begin position="55"/>
        <end position="76"/>
    </location>
</feature>
<feature type="region of interest" description="Disordered" evidence="2">
    <location>
        <begin position="55"/>
        <end position="83"/>
    </location>
</feature>
<dbReference type="Gene3D" id="3.60.20.10">
    <property type="entry name" value="Glutamine Phosphoribosylpyrophosphate, subunit 1, domain 1"/>
    <property type="match status" value="1"/>
</dbReference>
<dbReference type="InterPro" id="IPR029055">
    <property type="entry name" value="Ntn_hydrolases_N"/>
</dbReference>
<reference evidence="4 5" key="1">
    <citation type="submission" date="2021-01" db="EMBL/GenBank/DDBJ databases">
        <title>Whole genome shotgun sequence of Microbispora amethystogenes NBRC 101907.</title>
        <authorList>
            <person name="Komaki H."/>
            <person name="Tamura T."/>
        </authorList>
    </citation>
    <scope>NUCLEOTIDE SEQUENCE [LARGE SCALE GENOMIC DNA]</scope>
    <source>
        <strain evidence="4 5">NBRC 101907</strain>
    </source>
</reference>
<sequence length="303" mass="33659">MCRWLAYSGSPITMDKLLYEPENSLIDQSLHSRYGQETVNGDGFGVGYYSADHHSAGHHGDGHHGDGHHGDGHHGDGGAAPAVFKDTKPAWGDRNLRELARHVRSPLFMAHVRASSGTAIQQTNCHPFRYGPWLWMHNGAISEFGRMKRDLVMAVAPDLFASIEGSTDSEVMFFLALTLGLREDPPGAVARMTGLVERTARGHGVEHPLQMSLATSDGEHVWSFRYSSDHRSRSLFHSANTQTLHHLHPEVFESVELSDDARVVVSEPLRDLPGLWLEVPESTYTIVKPDFFEMHPFNPVAPE</sequence>
<protein>
    <submittedName>
        <fullName evidence="4">Class II glutamine amidotransferase</fullName>
    </submittedName>
</protein>
<evidence type="ECO:0000256" key="1">
    <source>
        <dbReference type="ARBA" id="ARBA00022962"/>
    </source>
</evidence>
<accession>A0ABQ4FBN2</accession>
<proteinExistence type="predicted"/>
<comment type="caution">
    <text evidence="4">The sequence shown here is derived from an EMBL/GenBank/DDBJ whole genome shotgun (WGS) entry which is preliminary data.</text>
</comment>
<gene>
    <name evidence="4" type="ORF">Mam01_23630</name>
</gene>
<organism evidence="4 5">
    <name type="scientific">Microbispora amethystogenes</name>
    <dbReference type="NCBI Taxonomy" id="1427754"/>
    <lineage>
        <taxon>Bacteria</taxon>
        <taxon>Bacillati</taxon>
        <taxon>Actinomycetota</taxon>
        <taxon>Actinomycetes</taxon>
        <taxon>Streptosporangiales</taxon>
        <taxon>Streptosporangiaceae</taxon>
        <taxon>Microbispora</taxon>
    </lineage>
</organism>
<dbReference type="CDD" id="cd01908">
    <property type="entry name" value="YafJ"/>
    <property type="match status" value="1"/>
</dbReference>
<dbReference type="InterPro" id="IPR017932">
    <property type="entry name" value="GATase_2_dom"/>
</dbReference>